<organism evidence="2 3">
    <name type="scientific">Paenibacillus rhizovicinus</name>
    <dbReference type="NCBI Taxonomy" id="2704463"/>
    <lineage>
        <taxon>Bacteria</taxon>
        <taxon>Bacillati</taxon>
        <taxon>Bacillota</taxon>
        <taxon>Bacilli</taxon>
        <taxon>Bacillales</taxon>
        <taxon>Paenibacillaceae</taxon>
        <taxon>Paenibacillus</taxon>
    </lineage>
</organism>
<evidence type="ECO:0000259" key="1">
    <source>
        <dbReference type="Pfam" id="PF06983"/>
    </source>
</evidence>
<gene>
    <name evidence="2" type="ORF">GZH47_17525</name>
</gene>
<dbReference type="PANTHER" id="PTHR33990:SF1">
    <property type="entry name" value="PROTEIN YJDN"/>
    <property type="match status" value="1"/>
</dbReference>
<dbReference type="Gene3D" id="3.10.180.10">
    <property type="entry name" value="2,3-Dihydroxybiphenyl 1,2-Dioxygenase, domain 1"/>
    <property type="match status" value="1"/>
</dbReference>
<dbReference type="CDD" id="cd06588">
    <property type="entry name" value="PhnB_like"/>
    <property type="match status" value="1"/>
</dbReference>
<reference evidence="2 3" key="1">
    <citation type="submission" date="2020-02" db="EMBL/GenBank/DDBJ databases">
        <title>Paenibacillus sp. nov., isolated from rhizosphere soil of tomato.</title>
        <authorList>
            <person name="Weon H.-Y."/>
            <person name="Lee S.A."/>
        </authorList>
    </citation>
    <scope>NUCLEOTIDE SEQUENCE [LARGE SCALE GENOMIC DNA]</scope>
    <source>
        <strain evidence="2 3">14171R-81</strain>
    </source>
</reference>
<dbReference type="AlphaFoldDB" id="A0A6C0P7C6"/>
<dbReference type="Pfam" id="PF06983">
    <property type="entry name" value="3-dmu-9_3-mt"/>
    <property type="match status" value="1"/>
</dbReference>
<dbReference type="InterPro" id="IPR029068">
    <property type="entry name" value="Glyas_Bleomycin-R_OHBP_Dase"/>
</dbReference>
<dbReference type="RefSeq" id="WP_162642120.1">
    <property type="nucleotide sequence ID" value="NZ_CP048286.1"/>
</dbReference>
<accession>A0A6C0P7C6</accession>
<dbReference type="KEGG" id="prz:GZH47_17525"/>
<dbReference type="PANTHER" id="PTHR33990">
    <property type="entry name" value="PROTEIN YJDN-RELATED"/>
    <property type="match status" value="1"/>
</dbReference>
<feature type="domain" description="PhnB-like" evidence="1">
    <location>
        <begin position="8"/>
        <end position="125"/>
    </location>
</feature>
<dbReference type="Proteomes" id="UP000479114">
    <property type="component" value="Chromosome"/>
</dbReference>
<protein>
    <submittedName>
        <fullName evidence="2">VOC family protein</fullName>
    </submittedName>
</protein>
<proteinExistence type="predicted"/>
<dbReference type="EMBL" id="CP048286">
    <property type="protein sequence ID" value="QHW32432.1"/>
    <property type="molecule type" value="Genomic_DNA"/>
</dbReference>
<sequence length="133" mass="14741">MAKLTPYIYSSNAREQADFYAKALGGEIASVQTFGDMPGGAPEDRERVMHLILRAAGLTFYMADSDTIQRGNGLDLTLEYERAEEAEQAFNNLAARGSVLMPFAKMFWGSMFGRLVDPYGIRWQISTTTPEGT</sequence>
<name>A0A6C0P7C6_9BACL</name>
<evidence type="ECO:0000313" key="3">
    <source>
        <dbReference type="Proteomes" id="UP000479114"/>
    </source>
</evidence>
<dbReference type="SUPFAM" id="SSF54593">
    <property type="entry name" value="Glyoxalase/Bleomycin resistance protein/Dihydroxybiphenyl dioxygenase"/>
    <property type="match status" value="1"/>
</dbReference>
<keyword evidence="3" id="KW-1185">Reference proteome</keyword>
<evidence type="ECO:0000313" key="2">
    <source>
        <dbReference type="EMBL" id="QHW32432.1"/>
    </source>
</evidence>
<dbReference type="InterPro" id="IPR028973">
    <property type="entry name" value="PhnB-like"/>
</dbReference>